<dbReference type="Gene3D" id="2.30.310.10">
    <property type="entry name" value="ibrinogen binding protein from staphylococcus aureus domain"/>
    <property type="match status" value="1"/>
</dbReference>
<dbReference type="GO" id="GO:0072344">
    <property type="term" value="P:rescue of stalled ribosome"/>
    <property type="evidence" value="ECO:0007669"/>
    <property type="project" value="TreeGrafter"/>
</dbReference>
<feature type="compositionally biased region" description="Polar residues" evidence="6">
    <location>
        <begin position="1259"/>
        <end position="1274"/>
    </location>
</feature>
<proteinExistence type="inferred from homology"/>
<organism evidence="9 10">
    <name type="scientific">Cryptosporidium muris (strain RN66)</name>
    <dbReference type="NCBI Taxonomy" id="441375"/>
    <lineage>
        <taxon>Eukaryota</taxon>
        <taxon>Sar</taxon>
        <taxon>Alveolata</taxon>
        <taxon>Apicomplexa</taxon>
        <taxon>Conoidasida</taxon>
        <taxon>Coccidia</taxon>
        <taxon>Eucoccidiorida</taxon>
        <taxon>Eimeriorina</taxon>
        <taxon>Cryptosporidiidae</taxon>
        <taxon>Cryptosporidium</taxon>
    </lineage>
</organism>
<dbReference type="PANTHER" id="PTHR15239:SF6">
    <property type="entry name" value="RIBOSOME QUALITY CONTROL COMPLEX SUBUNIT NEMF"/>
    <property type="match status" value="1"/>
</dbReference>
<evidence type="ECO:0000313" key="9">
    <source>
        <dbReference type="EMBL" id="EEA04936.1"/>
    </source>
</evidence>
<dbReference type="GeneID" id="6994553"/>
<keyword evidence="4 5" id="KW-0175">Coiled coil</keyword>
<reference evidence="9" key="1">
    <citation type="submission" date="2008-06" db="EMBL/GenBank/DDBJ databases">
        <authorList>
            <person name="Lorenzi H."/>
            <person name="Inman J."/>
            <person name="Miller J."/>
            <person name="Schobel S."/>
            <person name="Amedeo P."/>
            <person name="Caler E.V."/>
            <person name="da Silva J."/>
        </authorList>
    </citation>
    <scope>NUCLEOTIDE SEQUENCE [LARGE SCALE GENOMIC DNA]</scope>
    <source>
        <strain evidence="9">RN66</strain>
    </source>
</reference>
<feature type="region of interest" description="Disordered" evidence="6">
    <location>
        <begin position="215"/>
        <end position="242"/>
    </location>
</feature>
<dbReference type="Pfam" id="PF05670">
    <property type="entry name" value="NFACT-R_1"/>
    <property type="match status" value="1"/>
</dbReference>
<feature type="domain" description="NFACT RNA-binding" evidence="7">
    <location>
        <begin position="611"/>
        <end position="722"/>
    </location>
</feature>
<evidence type="ECO:0000259" key="8">
    <source>
        <dbReference type="Pfam" id="PF11923"/>
    </source>
</evidence>
<dbReference type="EMBL" id="DS989726">
    <property type="protein sequence ID" value="EEA04936.1"/>
    <property type="molecule type" value="Genomic_DNA"/>
</dbReference>
<dbReference type="InterPro" id="IPR051608">
    <property type="entry name" value="RQC_Subunit_NEMF"/>
</dbReference>
<evidence type="ECO:0000259" key="7">
    <source>
        <dbReference type="Pfam" id="PF05670"/>
    </source>
</evidence>
<keyword evidence="3" id="KW-0963">Cytoplasm</keyword>
<dbReference type="GO" id="GO:0005737">
    <property type="term" value="C:cytoplasm"/>
    <property type="evidence" value="ECO:0007669"/>
    <property type="project" value="UniProtKB-SubCell"/>
</dbReference>
<dbReference type="OMA" id="DICAMVH"/>
<feature type="region of interest" description="Disordered" evidence="6">
    <location>
        <begin position="1200"/>
        <end position="1222"/>
    </location>
</feature>
<feature type="region of interest" description="Disordered" evidence="6">
    <location>
        <begin position="1258"/>
        <end position="1291"/>
    </location>
</feature>
<dbReference type="InterPro" id="IPR008532">
    <property type="entry name" value="NFACT_RNA-bd"/>
</dbReference>
<feature type="domain" description="NFACT protein C-terminal" evidence="8">
    <location>
        <begin position="1329"/>
        <end position="1409"/>
    </location>
</feature>
<keyword evidence="10" id="KW-1185">Reference proteome</keyword>
<dbReference type="GO" id="GO:0043023">
    <property type="term" value="F:ribosomal large subunit binding"/>
    <property type="evidence" value="ECO:0007669"/>
    <property type="project" value="TreeGrafter"/>
</dbReference>
<feature type="coiled-coil region" evidence="5">
    <location>
        <begin position="402"/>
        <end position="444"/>
    </location>
</feature>
<dbReference type="InterPro" id="IPR021846">
    <property type="entry name" value="NFACT-C"/>
</dbReference>
<dbReference type="OrthoDB" id="207084at2759"/>
<accession>B6A9P5</accession>
<dbReference type="GO" id="GO:1990112">
    <property type="term" value="C:RQC complex"/>
    <property type="evidence" value="ECO:0007669"/>
    <property type="project" value="TreeGrafter"/>
</dbReference>
<feature type="compositionally biased region" description="Polar residues" evidence="6">
    <location>
        <begin position="231"/>
        <end position="242"/>
    </location>
</feature>
<dbReference type="RefSeq" id="XP_002139285.1">
    <property type="nucleotide sequence ID" value="XM_002139249.1"/>
</dbReference>
<feature type="region of interest" description="Disordered" evidence="6">
    <location>
        <begin position="902"/>
        <end position="959"/>
    </location>
</feature>
<evidence type="ECO:0000256" key="2">
    <source>
        <dbReference type="ARBA" id="ARBA00008318"/>
    </source>
</evidence>
<comment type="subcellular location">
    <subcellularLocation>
        <location evidence="1">Cytoplasm</location>
    </subcellularLocation>
</comment>
<gene>
    <name evidence="9" type="ORF">CMU_040050</name>
</gene>
<comment type="similarity">
    <text evidence="2">Belongs to the NEMF family.</text>
</comment>
<feature type="compositionally biased region" description="Basic and acidic residues" evidence="6">
    <location>
        <begin position="906"/>
        <end position="921"/>
    </location>
</feature>
<evidence type="ECO:0000256" key="4">
    <source>
        <dbReference type="ARBA" id="ARBA00023054"/>
    </source>
</evidence>
<dbReference type="GO" id="GO:1990116">
    <property type="term" value="P:ribosome-associated ubiquitin-dependent protein catabolic process"/>
    <property type="evidence" value="ECO:0007669"/>
    <property type="project" value="TreeGrafter"/>
</dbReference>
<dbReference type="PANTHER" id="PTHR15239">
    <property type="entry name" value="NUCLEAR EXPORT MEDIATOR FACTOR NEMF"/>
    <property type="match status" value="1"/>
</dbReference>
<evidence type="ECO:0008006" key="11">
    <source>
        <dbReference type="Google" id="ProtNLM"/>
    </source>
</evidence>
<evidence type="ECO:0000313" key="10">
    <source>
        <dbReference type="Proteomes" id="UP000001460"/>
    </source>
</evidence>
<evidence type="ECO:0000256" key="1">
    <source>
        <dbReference type="ARBA" id="ARBA00004496"/>
    </source>
</evidence>
<protein>
    <recommendedName>
        <fullName evidence="11">NFACT RNA-binding domain-containing protein</fullName>
    </recommendedName>
</protein>
<dbReference type="GO" id="GO:0000049">
    <property type="term" value="F:tRNA binding"/>
    <property type="evidence" value="ECO:0007669"/>
    <property type="project" value="TreeGrafter"/>
</dbReference>
<feature type="compositionally biased region" description="Polar residues" evidence="6">
    <location>
        <begin position="1200"/>
        <end position="1217"/>
    </location>
</feature>
<dbReference type="STRING" id="441375.B6A9P5"/>
<dbReference type="VEuPathDB" id="CryptoDB:CMU_040050"/>
<sequence>MVKSRMTAIDICAMVHSIAKDLKGQKLVNIYDINHRTYLLKFGGEGKLFLLIEAGIRFHTTHWKRGSQQTMNSSSVVSISYFNNKLRRYLRGRKLVDMAQMDLDRIVKLTFGFGENIFHLILEFFVAGNIILTDNNYNILVILRDNGNLSIGKRYNWENSIDIDCSHAVFPSILRSPAPDIDVDQAPWMIQWLDESYLEDQLNIMIKEAEAGSEEKQLQISRGSTNKRSKQGNDTIPSNQPSGITSQVLLGKILRFCHPIMLQQLLEKYGLDKDQLVTSSSIRDISKKFIKCIKDAKYLLGILCNSEVLGIMTLCLTSRDQMKEGDLILRDLQQVETHVSSECKAKAEQDKTEPLYISFSPYVKDHEWIYSVQALPKDGLIVNRFTSKFSDCVDEFYSSIDINKETKEIQQEEKAINSKIDKLRIDQERRLKELVEEKEACIKRANFMECCELLLEKILLLTRHLIATGAQWKDICNEVRQQRKIGHPIAKYIKSLDLEHDRVVVYFGADEFPEDFDYSRYGYGESNSKLKSQEGIEIYLNISKSMQANIRSEYEESKHISAKLERTKSAYKRALNKVTKTVNRNTEKLTGPLNTGVNRIHKIRQSYWFEKFHWFISSDGFLVIGGNDSSQNELLYRRYLEKNDRYIHADTHGATTCIVKNPKNLADIPMNTLCEAGQMSICYSRSWANKTVISAWWVYPDQVSKTAPSGEYLTTGSFVIRGKKNFLPPLKLEMGIALVFVKTKKQAEKEELSDLEDISSKFEDSTYSETVDTEIKVNLNSNISDKSHVNSDNDLSSKFNQPYNCPSELATSNRRSSNSTGVHVHFSAGDISDVIPPLEIPHRVQFDELPPELLLSKPFDPLSIDESTSNGNTTENIMENLSEILTSTVIKEDDDQISEVGNNLSDEIKSSTDSSKCESTLRIHQQSPRFSLTPPRMSSRRSSVDEGPPPLGFSESTLPTPADLLSHRVKFPAASSSSEEMMDTMKIDPNVSDIAHGETKNLGSSLSMDSSDESFENSAIWLKNLDSSPSPSANRKVNCYFEGIDSHSEFYNKLRENYRRRSIDGGPTPRGFIPDHVPNARELLQKIRFDPIDLELENLAHMRERGRFISDAVPYLPEEFQRMIMISQQKTSKKHRFTVDTNFELDKKVDVKSFLEDINDERAHLNDLYSYKKDDKLQDINLNISSKSVNGKIELKMPNISSRGRSIESGNNQSTNQKLSRRKKFKLKKMALKYGEQDEQERKLRMVLTGSKDMKLAYSSKSPTVESKEPSSSIDIPKPLHITQQEKKKKEQERLERIYKERNVDNTIENREFENIRECLLKSNRVDIDPNLIAIIPICAPYSCVRDYEYIVKLTPGGNLKRSKAAQDIIHHFLHQSFKEKDSKPNSYEFIRILKVDDIIKRLMNPVKLHFSSEKRGQEPNQSKAFN</sequence>
<dbReference type="Proteomes" id="UP000001460">
    <property type="component" value="Unassembled WGS sequence"/>
</dbReference>
<name>B6A9P5_CRYMR</name>
<dbReference type="eggNOG" id="KOG2030">
    <property type="taxonomic scope" value="Eukaryota"/>
</dbReference>
<evidence type="ECO:0000256" key="6">
    <source>
        <dbReference type="SAM" id="MobiDB-lite"/>
    </source>
</evidence>
<evidence type="ECO:0000256" key="5">
    <source>
        <dbReference type="SAM" id="Coils"/>
    </source>
</evidence>
<dbReference type="Pfam" id="PF11923">
    <property type="entry name" value="NFACT-C"/>
    <property type="match status" value="1"/>
</dbReference>
<dbReference type="Pfam" id="PF05833">
    <property type="entry name" value="NFACT_N"/>
    <property type="match status" value="1"/>
</dbReference>
<evidence type="ECO:0000256" key="3">
    <source>
        <dbReference type="ARBA" id="ARBA00022490"/>
    </source>
</evidence>